<gene>
    <name evidence="1" type="ORF">OPT61_g4045</name>
</gene>
<keyword evidence="2" id="KW-1185">Reference proteome</keyword>
<sequence length="128" mass="13788">MSRNIIITAATSTIMGHPTTPAEAAPAYNDLMFNNHEHPTNSNPPSGSNSGYATVPQNDDIELGHSQSAPFDPSVPHHHCETCDNLTTAREVRANERHCCLWVSIVIMTMSVAALLLGIVAVGAKYKH</sequence>
<evidence type="ECO:0000313" key="1">
    <source>
        <dbReference type="EMBL" id="KAJ8113956.1"/>
    </source>
</evidence>
<proteinExistence type="predicted"/>
<protein>
    <submittedName>
        <fullName evidence="1">Uncharacterized protein</fullName>
    </submittedName>
</protein>
<accession>A0ACC2IFH5</accession>
<comment type="caution">
    <text evidence="1">The sequence shown here is derived from an EMBL/GenBank/DDBJ whole genome shotgun (WGS) entry which is preliminary data.</text>
</comment>
<dbReference type="Proteomes" id="UP001153331">
    <property type="component" value="Unassembled WGS sequence"/>
</dbReference>
<organism evidence="1 2">
    <name type="scientific">Boeremia exigua</name>
    <dbReference type="NCBI Taxonomy" id="749465"/>
    <lineage>
        <taxon>Eukaryota</taxon>
        <taxon>Fungi</taxon>
        <taxon>Dikarya</taxon>
        <taxon>Ascomycota</taxon>
        <taxon>Pezizomycotina</taxon>
        <taxon>Dothideomycetes</taxon>
        <taxon>Pleosporomycetidae</taxon>
        <taxon>Pleosporales</taxon>
        <taxon>Pleosporineae</taxon>
        <taxon>Didymellaceae</taxon>
        <taxon>Boeremia</taxon>
    </lineage>
</organism>
<evidence type="ECO:0000313" key="2">
    <source>
        <dbReference type="Proteomes" id="UP001153331"/>
    </source>
</evidence>
<dbReference type="EMBL" id="JAPHNI010000221">
    <property type="protein sequence ID" value="KAJ8113956.1"/>
    <property type="molecule type" value="Genomic_DNA"/>
</dbReference>
<reference evidence="1" key="1">
    <citation type="submission" date="2022-11" db="EMBL/GenBank/DDBJ databases">
        <title>Genome Sequence of Boeremia exigua.</title>
        <authorList>
            <person name="Buettner E."/>
        </authorList>
    </citation>
    <scope>NUCLEOTIDE SEQUENCE</scope>
    <source>
        <strain evidence="1">CU02</strain>
    </source>
</reference>
<name>A0ACC2IFH5_9PLEO</name>